<dbReference type="InterPro" id="IPR017972">
    <property type="entry name" value="Cyt_P450_CS"/>
</dbReference>
<evidence type="ECO:0000256" key="1">
    <source>
        <dbReference type="ARBA" id="ARBA00001971"/>
    </source>
</evidence>
<keyword evidence="6 8" id="KW-0408">Iron</keyword>
<reference evidence="11 12" key="1">
    <citation type="submission" date="2015-04" db="EMBL/GenBank/DDBJ databases">
        <authorList>
            <person name="Heijne W.H."/>
            <person name="Fedorova N.D."/>
            <person name="Nierman W.C."/>
            <person name="Vollebregt A.W."/>
            <person name="Zhao Z."/>
            <person name="Wu L."/>
            <person name="Kumar M."/>
            <person name="Stam H."/>
            <person name="van den Berg M.A."/>
            <person name="Pel H.J."/>
        </authorList>
    </citation>
    <scope>NUCLEOTIDE SEQUENCE [LARGE SCALE GENOMIC DNA]</scope>
    <source>
        <strain evidence="11 12">CBS 393.64</strain>
    </source>
</reference>
<comment type="cofactor">
    <cofactor evidence="1 8">
        <name>heme</name>
        <dbReference type="ChEBI" id="CHEBI:30413"/>
    </cofactor>
</comment>
<evidence type="ECO:0000256" key="8">
    <source>
        <dbReference type="PIRSR" id="PIRSR602401-1"/>
    </source>
</evidence>
<evidence type="ECO:0000313" key="12">
    <source>
        <dbReference type="Proteomes" id="UP000053958"/>
    </source>
</evidence>
<dbReference type="GO" id="GO:0016705">
    <property type="term" value="F:oxidoreductase activity, acting on paired donors, with incorporation or reduction of molecular oxygen"/>
    <property type="evidence" value="ECO:0007669"/>
    <property type="project" value="InterPro"/>
</dbReference>
<keyword evidence="10" id="KW-0472">Membrane</keyword>
<dbReference type="InterPro" id="IPR002401">
    <property type="entry name" value="Cyt_P450_E_grp-I"/>
</dbReference>
<dbReference type="SUPFAM" id="SSF48264">
    <property type="entry name" value="Cytochrome P450"/>
    <property type="match status" value="1"/>
</dbReference>
<dbReference type="GO" id="GO:0004497">
    <property type="term" value="F:monooxygenase activity"/>
    <property type="evidence" value="ECO:0007669"/>
    <property type="project" value="UniProtKB-KW"/>
</dbReference>
<dbReference type="CDD" id="cd11065">
    <property type="entry name" value="CYP64-like"/>
    <property type="match status" value="1"/>
</dbReference>
<evidence type="ECO:0000256" key="4">
    <source>
        <dbReference type="ARBA" id="ARBA00022723"/>
    </source>
</evidence>
<evidence type="ECO:0000256" key="10">
    <source>
        <dbReference type="SAM" id="Phobius"/>
    </source>
</evidence>
<protein>
    <submittedName>
        <fullName evidence="11">Cytochrome P450 oxidoreductase OrdA-like protein</fullName>
    </submittedName>
</protein>
<dbReference type="EMBL" id="LASV01000171">
    <property type="protein sequence ID" value="KKA21750.1"/>
    <property type="molecule type" value="Genomic_DNA"/>
</dbReference>
<organism evidence="11 12">
    <name type="scientific">Rasamsonia emersonii (strain ATCC 16479 / CBS 393.64 / IMI 116815)</name>
    <dbReference type="NCBI Taxonomy" id="1408163"/>
    <lineage>
        <taxon>Eukaryota</taxon>
        <taxon>Fungi</taxon>
        <taxon>Dikarya</taxon>
        <taxon>Ascomycota</taxon>
        <taxon>Pezizomycotina</taxon>
        <taxon>Eurotiomycetes</taxon>
        <taxon>Eurotiomycetidae</taxon>
        <taxon>Eurotiales</taxon>
        <taxon>Trichocomaceae</taxon>
        <taxon>Rasamsonia</taxon>
    </lineage>
</organism>
<dbReference type="PRINTS" id="PR00463">
    <property type="entry name" value="EP450I"/>
</dbReference>
<keyword evidence="10" id="KW-0812">Transmembrane</keyword>
<proteinExistence type="inferred from homology"/>
<keyword evidence="5 9" id="KW-0560">Oxidoreductase</keyword>
<keyword evidence="12" id="KW-1185">Reference proteome</keyword>
<dbReference type="Proteomes" id="UP000053958">
    <property type="component" value="Unassembled WGS sequence"/>
</dbReference>
<dbReference type="AlphaFoldDB" id="A0A0F4YUI0"/>
<dbReference type="InterPro" id="IPR050364">
    <property type="entry name" value="Cytochrome_P450_fung"/>
</dbReference>
<keyword evidence="7 9" id="KW-0503">Monooxygenase</keyword>
<dbReference type="OrthoDB" id="2789670at2759"/>
<dbReference type="STRING" id="1408163.A0A0F4YUI0"/>
<sequence>MATLSPVLSILLVSLVSYLVKVLLLSKRRGPPLPPGPKPKPLVGNISDLPQKGKPEWLHWLRHKDLYGPISSVTVLGQTLIILNDSNLAFELMEKRSSKHSSRPRLVFSGEMEAGAIMLKLAYNYTVEPHKNDPLIDLADTALDLFSRSAATGAYLVDVIPALKHIPEWFPGAGFKRKAKEWRKVFIDLAERPYAFVKQQMKQGINEPSYVSQLLEQGNLDEEEEFVIKWSSASLYGGAADTTVSSLSCFFLAMMLHPEVQRKAQEEIDRVVGTERLPGVADREKLPYIDAIVKEVLRWNPVAPMGLPHMTTEDDVCEGYLIPKGALLLPNIWGFLHDPKSYHDPMTFKPERFLEQDGHPPEPDPHSLAFGFGRRICPGRLLADTSLYLSIALSLAVFNIGKPLDENGKEVEPVVEMQPGVISHPAPFQTRITPRSPQHEKLVRAVEVEHPWKKSDAEVLQNITY</sequence>
<accession>A0A0F4YUI0</accession>
<dbReference type="InterPro" id="IPR036396">
    <property type="entry name" value="Cyt_P450_sf"/>
</dbReference>
<gene>
    <name evidence="11" type="ORF">T310_4271</name>
</gene>
<feature type="binding site" description="axial binding residue" evidence="8">
    <location>
        <position position="377"/>
    </location>
    <ligand>
        <name>heme</name>
        <dbReference type="ChEBI" id="CHEBI:30413"/>
    </ligand>
    <ligandPart>
        <name>Fe</name>
        <dbReference type="ChEBI" id="CHEBI:18248"/>
    </ligandPart>
</feature>
<dbReference type="GO" id="GO:0020037">
    <property type="term" value="F:heme binding"/>
    <property type="evidence" value="ECO:0007669"/>
    <property type="project" value="InterPro"/>
</dbReference>
<dbReference type="PRINTS" id="PR00385">
    <property type="entry name" value="P450"/>
</dbReference>
<dbReference type="GO" id="GO:0005506">
    <property type="term" value="F:iron ion binding"/>
    <property type="evidence" value="ECO:0007669"/>
    <property type="project" value="InterPro"/>
</dbReference>
<evidence type="ECO:0000256" key="7">
    <source>
        <dbReference type="ARBA" id="ARBA00023033"/>
    </source>
</evidence>
<evidence type="ECO:0000256" key="2">
    <source>
        <dbReference type="ARBA" id="ARBA00010617"/>
    </source>
</evidence>
<name>A0A0F4YUI0_RASE3</name>
<dbReference type="PANTHER" id="PTHR46300">
    <property type="entry name" value="P450, PUTATIVE (EUROFUNG)-RELATED-RELATED"/>
    <property type="match status" value="1"/>
</dbReference>
<dbReference type="Gene3D" id="1.10.630.10">
    <property type="entry name" value="Cytochrome P450"/>
    <property type="match status" value="2"/>
</dbReference>
<comment type="similarity">
    <text evidence="2 9">Belongs to the cytochrome P450 family.</text>
</comment>
<comment type="caution">
    <text evidence="11">The sequence shown here is derived from an EMBL/GenBank/DDBJ whole genome shotgun (WGS) entry which is preliminary data.</text>
</comment>
<keyword evidence="3 8" id="KW-0349">Heme</keyword>
<keyword evidence="4 8" id="KW-0479">Metal-binding</keyword>
<feature type="transmembrane region" description="Helical" evidence="10">
    <location>
        <begin position="6"/>
        <end position="24"/>
    </location>
</feature>
<dbReference type="GeneID" id="25316619"/>
<dbReference type="RefSeq" id="XP_013328362.1">
    <property type="nucleotide sequence ID" value="XM_013472908.1"/>
</dbReference>
<dbReference type="InterPro" id="IPR001128">
    <property type="entry name" value="Cyt_P450"/>
</dbReference>
<evidence type="ECO:0000256" key="5">
    <source>
        <dbReference type="ARBA" id="ARBA00023002"/>
    </source>
</evidence>
<evidence type="ECO:0000256" key="3">
    <source>
        <dbReference type="ARBA" id="ARBA00022617"/>
    </source>
</evidence>
<keyword evidence="10" id="KW-1133">Transmembrane helix</keyword>
<dbReference type="PROSITE" id="PS00086">
    <property type="entry name" value="CYTOCHROME_P450"/>
    <property type="match status" value="1"/>
</dbReference>
<evidence type="ECO:0000256" key="6">
    <source>
        <dbReference type="ARBA" id="ARBA00023004"/>
    </source>
</evidence>
<evidence type="ECO:0000313" key="11">
    <source>
        <dbReference type="EMBL" id="KKA21750.1"/>
    </source>
</evidence>
<dbReference type="PANTHER" id="PTHR46300:SF7">
    <property type="entry name" value="P450, PUTATIVE (EUROFUNG)-RELATED"/>
    <property type="match status" value="1"/>
</dbReference>
<evidence type="ECO:0000256" key="9">
    <source>
        <dbReference type="RuleBase" id="RU000461"/>
    </source>
</evidence>
<dbReference type="Pfam" id="PF00067">
    <property type="entry name" value="p450"/>
    <property type="match status" value="1"/>
</dbReference>